<dbReference type="InterPro" id="IPR036922">
    <property type="entry name" value="Rieske_2Fe-2S_sf"/>
</dbReference>
<keyword evidence="3" id="KW-0408">Iron</keyword>
<gene>
    <name evidence="8" type="ORF">ACEZDB_13860</name>
</gene>
<keyword evidence="6" id="KW-0812">Transmembrane</keyword>
<protein>
    <submittedName>
        <fullName evidence="8">Rieske (2Fe-2S) protein</fullName>
    </submittedName>
</protein>
<dbReference type="InterPro" id="IPR017941">
    <property type="entry name" value="Rieske_2Fe-2S"/>
</dbReference>
<dbReference type="SUPFAM" id="SSF50022">
    <property type="entry name" value="ISP domain"/>
    <property type="match status" value="1"/>
</dbReference>
<keyword evidence="1" id="KW-0001">2Fe-2S</keyword>
<evidence type="ECO:0000256" key="1">
    <source>
        <dbReference type="ARBA" id="ARBA00022714"/>
    </source>
</evidence>
<evidence type="ECO:0000256" key="3">
    <source>
        <dbReference type="ARBA" id="ARBA00023004"/>
    </source>
</evidence>
<dbReference type="Pfam" id="PF00355">
    <property type="entry name" value="Rieske"/>
    <property type="match status" value="1"/>
</dbReference>
<dbReference type="Proteomes" id="UP001592530">
    <property type="component" value="Unassembled WGS sequence"/>
</dbReference>
<evidence type="ECO:0000256" key="6">
    <source>
        <dbReference type="SAM" id="Phobius"/>
    </source>
</evidence>
<name>A0ABV6X0L5_9ACTN</name>
<evidence type="ECO:0000256" key="4">
    <source>
        <dbReference type="ARBA" id="ARBA00023014"/>
    </source>
</evidence>
<proteinExistence type="predicted"/>
<dbReference type="Gene3D" id="2.102.10.10">
    <property type="entry name" value="Rieske [2Fe-2S] iron-sulphur domain"/>
    <property type="match status" value="1"/>
</dbReference>
<evidence type="ECO:0000256" key="2">
    <source>
        <dbReference type="ARBA" id="ARBA00022723"/>
    </source>
</evidence>
<dbReference type="RefSeq" id="WP_380552683.1">
    <property type="nucleotide sequence ID" value="NZ_JBHEZY010000004.1"/>
</dbReference>
<keyword evidence="4" id="KW-0411">Iron-sulfur</keyword>
<keyword evidence="2" id="KW-0479">Metal-binding</keyword>
<evidence type="ECO:0000313" key="9">
    <source>
        <dbReference type="Proteomes" id="UP001592530"/>
    </source>
</evidence>
<evidence type="ECO:0000256" key="5">
    <source>
        <dbReference type="SAM" id="MobiDB-lite"/>
    </source>
</evidence>
<comment type="caution">
    <text evidence="8">The sequence shown here is derived from an EMBL/GenBank/DDBJ whole genome shotgun (WGS) entry which is preliminary data.</text>
</comment>
<dbReference type="InterPro" id="IPR006311">
    <property type="entry name" value="TAT_signal"/>
</dbReference>
<feature type="domain" description="Rieske" evidence="7">
    <location>
        <begin position="135"/>
        <end position="233"/>
    </location>
</feature>
<keyword evidence="6" id="KW-1133">Transmembrane helix</keyword>
<evidence type="ECO:0000259" key="7">
    <source>
        <dbReference type="PROSITE" id="PS51296"/>
    </source>
</evidence>
<dbReference type="EMBL" id="JBHEZY010000004">
    <property type="protein sequence ID" value="MFC1431732.1"/>
    <property type="molecule type" value="Genomic_DNA"/>
</dbReference>
<dbReference type="CDD" id="cd03467">
    <property type="entry name" value="Rieske"/>
    <property type="match status" value="1"/>
</dbReference>
<feature type="transmembrane region" description="Helical" evidence="6">
    <location>
        <begin position="96"/>
        <end position="115"/>
    </location>
</feature>
<reference evidence="8 9" key="1">
    <citation type="submission" date="2024-09" db="EMBL/GenBank/DDBJ databases">
        <authorList>
            <person name="Lee S.D."/>
        </authorList>
    </citation>
    <scope>NUCLEOTIDE SEQUENCE [LARGE SCALE GENOMIC DNA]</scope>
    <source>
        <strain evidence="8 9">N1-3</strain>
    </source>
</reference>
<keyword evidence="6" id="KW-0472">Membrane</keyword>
<organism evidence="8 9">
    <name type="scientific">Streptacidiphilus alkalitolerans</name>
    <dbReference type="NCBI Taxonomy" id="3342712"/>
    <lineage>
        <taxon>Bacteria</taxon>
        <taxon>Bacillati</taxon>
        <taxon>Actinomycetota</taxon>
        <taxon>Actinomycetes</taxon>
        <taxon>Kitasatosporales</taxon>
        <taxon>Streptomycetaceae</taxon>
        <taxon>Streptacidiphilus</taxon>
    </lineage>
</organism>
<accession>A0ABV6X0L5</accession>
<feature type="region of interest" description="Disordered" evidence="5">
    <location>
        <begin position="67"/>
        <end position="86"/>
    </location>
</feature>
<dbReference type="PROSITE" id="PS51318">
    <property type="entry name" value="TAT"/>
    <property type="match status" value="1"/>
</dbReference>
<evidence type="ECO:0000313" key="8">
    <source>
        <dbReference type="EMBL" id="MFC1431732.1"/>
    </source>
</evidence>
<dbReference type="PROSITE" id="PS51296">
    <property type="entry name" value="RIESKE"/>
    <property type="match status" value="1"/>
</dbReference>
<sequence length="250" mass="26427">MKRPIDRYVDSLLRRRRPRPFAPTEEDLAVARTAIALAAAGPEAQHPREAFVEDLRRRLAARAAEEARSAEEIGAAAPPSRPRSVTTRWTMGRRRFLAATAVTASAAAGAAGYALTQQAPAVPAEAELTPTRGAWQAVAAVGDLPEGAVLPFDLGTVTGFVRRVSGRVQAVSGSCTHQGCRLQLTAPQDRLACPCHGATFALNGEPLTHPHSSHALAALPRLPVRVQEDSVQIYAPVRAAEGDAEGDEGA</sequence>